<name>A0ACD5DCJ4_9LACO</name>
<reference evidence="1" key="1">
    <citation type="submission" date="2024-08" db="EMBL/GenBank/DDBJ databases">
        <title>Lentilactobacillus sp. nov., isolated from tree bark.</title>
        <authorList>
            <person name="Phuengjayaem S."/>
            <person name="Tanasupawat S."/>
        </authorList>
    </citation>
    <scope>NUCLEOTIDE SEQUENCE</scope>
    <source>
        <strain evidence="1">SPB1-3</strain>
    </source>
</reference>
<protein>
    <submittedName>
        <fullName evidence="1">Phage baseplate protein</fullName>
    </submittedName>
</protein>
<evidence type="ECO:0000313" key="1">
    <source>
        <dbReference type="EMBL" id="XFD39101.1"/>
    </source>
</evidence>
<evidence type="ECO:0000313" key="2">
    <source>
        <dbReference type="Proteomes" id="UP001149860"/>
    </source>
</evidence>
<accession>A0ACD5DCJ4</accession>
<proteinExistence type="predicted"/>
<organism evidence="1 2">
    <name type="scientific">Lentilactobacillus terminaliae</name>
    <dbReference type="NCBI Taxonomy" id="3003483"/>
    <lineage>
        <taxon>Bacteria</taxon>
        <taxon>Bacillati</taxon>
        <taxon>Bacillota</taxon>
        <taxon>Bacilli</taxon>
        <taxon>Lactobacillales</taxon>
        <taxon>Lactobacillaceae</taxon>
        <taxon>Lentilactobacillus</taxon>
    </lineage>
</organism>
<dbReference type="Proteomes" id="UP001149860">
    <property type="component" value="Chromosome"/>
</dbReference>
<keyword evidence="2" id="KW-1185">Reference proteome</keyword>
<gene>
    <name evidence="1" type="ORF">O0236_006600</name>
</gene>
<sequence length="340" mass="37868">MATKNTLKKYQTAYTNAKTNYNKAKRIDSTNKSTVENLNDKLKKAKGSEKDKLRTKLDAANKAKKASTNKVTKAKKAYTKAKSNLAMFKKSQASEKRKAALKIKTKVISKMKKDKPGYWKSKRPYVIPKYPGSTNSYVFIDNTSESETASTEVTTNTISPGQYINHYTQTQPIQRQIEGKLGGSSLSKVSGLKKQFNMLRRWATNGTEVEFHGQKYSSSAILTSVTANFDQPRDNALAVSVSLQDVRWAESATKKKSANNKGSSSSNSSNNKSKNDTGTKSPTKGDRDKVKPKAGKYLTIKKGDTYWAYHLKFGSSIANLRSWNGYPDRELPIGKKVRVK</sequence>
<dbReference type="EMBL" id="CP168151">
    <property type="protein sequence ID" value="XFD39101.1"/>
    <property type="molecule type" value="Genomic_DNA"/>
</dbReference>